<gene>
    <name evidence="1" type="ORF">GS441_01150</name>
    <name evidence="2" type="ORF">GS882_05680</name>
    <name evidence="3" type="ORF">GS947_14360</name>
</gene>
<name>A0A9Q4ZX35_RHOHA</name>
<reference evidence="1" key="1">
    <citation type="submission" date="2019-11" db="EMBL/GenBank/DDBJ databases">
        <title>Spread of Macrolides and rifampicin resistant Rhodococcus equi in clinical isolates in the USA.</title>
        <authorList>
            <person name="Alvarez-Narvaez S."/>
            <person name="Huber L."/>
            <person name="Cohen N.D."/>
            <person name="Slovis N."/>
            <person name="Greiter M."/>
            <person name="Giguere S."/>
            <person name="Hart K."/>
        </authorList>
    </citation>
    <scope>NUCLEOTIDE SEQUENCE</scope>
    <source>
        <strain evidence="1">Lh_17</strain>
    </source>
</reference>
<dbReference type="AlphaFoldDB" id="A0A9Q4ZX35"/>
<dbReference type="Proteomes" id="UP000603463">
    <property type="component" value="Unassembled WGS sequence"/>
</dbReference>
<organism evidence="2 4">
    <name type="scientific">Rhodococcus hoagii</name>
    <name type="common">Corynebacterium equii</name>
    <dbReference type="NCBI Taxonomy" id="43767"/>
    <lineage>
        <taxon>Bacteria</taxon>
        <taxon>Bacillati</taxon>
        <taxon>Actinomycetota</taxon>
        <taxon>Actinomycetes</taxon>
        <taxon>Mycobacteriales</taxon>
        <taxon>Nocardiaceae</taxon>
        <taxon>Prescottella</taxon>
    </lineage>
</organism>
<dbReference type="Proteomes" id="UP000608063">
    <property type="component" value="Unassembled WGS sequence"/>
</dbReference>
<evidence type="ECO:0000313" key="3">
    <source>
        <dbReference type="EMBL" id="NKW42762.1"/>
    </source>
</evidence>
<evidence type="ECO:0000313" key="4">
    <source>
        <dbReference type="Proteomes" id="UP000603463"/>
    </source>
</evidence>
<sequence>MFTTVGLAGEASCIPVLAATEALELASNGVDGRQPIALVVRNSWSSN</sequence>
<dbReference type="EMBL" id="WUXR01000001">
    <property type="protein sequence ID" value="MBM4564122.1"/>
    <property type="molecule type" value="Genomic_DNA"/>
</dbReference>
<comment type="caution">
    <text evidence="2">The sequence shown here is derived from an EMBL/GenBank/DDBJ whole genome shotgun (WGS) entry which is preliminary data.</text>
</comment>
<proteinExistence type="predicted"/>
<dbReference type="EMBL" id="WVBC01000002">
    <property type="protein sequence ID" value="NKT77696.1"/>
    <property type="molecule type" value="Genomic_DNA"/>
</dbReference>
<protein>
    <submittedName>
        <fullName evidence="2">Uncharacterized protein</fullName>
    </submittedName>
</protein>
<dbReference type="RefSeq" id="WP_175271832.1">
    <property type="nucleotide sequence ID" value="NZ_CP095477.1"/>
</dbReference>
<evidence type="ECO:0000313" key="1">
    <source>
        <dbReference type="EMBL" id="MBM4564122.1"/>
    </source>
</evidence>
<evidence type="ECO:0000313" key="2">
    <source>
        <dbReference type="EMBL" id="NKT77696.1"/>
    </source>
</evidence>
<dbReference type="Proteomes" id="UP000808906">
    <property type="component" value="Unassembled WGS sequence"/>
</dbReference>
<dbReference type="EMBL" id="WVDC01000005">
    <property type="protein sequence ID" value="NKW42762.1"/>
    <property type="molecule type" value="Genomic_DNA"/>
</dbReference>
<accession>A0A9Q4ZX35</accession>
<reference evidence="2" key="2">
    <citation type="journal article" date="2020" name="Environ. Microbiol.">
        <title>The novel and transferable erm(51) gene confers Macrolides, Lincosamides, and Streptogramins B (MLSB) resistance to clonal Rhodococcus equi in the environment.</title>
        <authorList>
            <person name="Huber L."/>
            <person name="Giguere S."/>
            <person name="Slovis N.M."/>
            <person name="Alvarez-Narvaez S."/>
            <person name="Hart K.A."/>
            <person name="Greiter M."/>
            <person name="Morris E.R.A."/>
            <person name="Cohen N.D."/>
        </authorList>
    </citation>
    <scope>NUCLEOTIDE SEQUENCE</scope>
    <source>
        <strain evidence="2">Lh_116_1</strain>
        <strain evidence="3">Lh_16_1</strain>
    </source>
</reference>